<reference evidence="2 3" key="1">
    <citation type="submission" date="2020-12" db="EMBL/GenBank/DDBJ databases">
        <title>FDA dAtabase for Regulatory Grade micrObial Sequences (FDA-ARGOS): Supporting development and validation of Infectious Disease Dx tests.</title>
        <authorList>
            <person name="Sproer C."/>
            <person name="Gronow S."/>
            <person name="Severitt S."/>
            <person name="Schroder I."/>
            <person name="Tallon L."/>
            <person name="Sadzewicz L."/>
            <person name="Zhao X."/>
            <person name="Boylan J."/>
            <person name="Ott S."/>
            <person name="Bowen H."/>
            <person name="Vavikolanu K."/>
            <person name="Mehta A."/>
            <person name="Aluvathingal J."/>
            <person name="Nadendla S."/>
            <person name="Lowell S."/>
            <person name="Myers T."/>
            <person name="Yan Y."/>
            <person name="Sichtig H."/>
        </authorList>
    </citation>
    <scope>NUCLEOTIDE SEQUENCE [LARGE SCALE GENOMIC DNA]</scope>
    <source>
        <strain evidence="2 3">FDAARGOS_1013</strain>
    </source>
</reference>
<organism evidence="2 3">
    <name type="scientific">Stutzerimonas balearica</name>
    <dbReference type="NCBI Taxonomy" id="74829"/>
    <lineage>
        <taxon>Bacteria</taxon>
        <taxon>Pseudomonadati</taxon>
        <taxon>Pseudomonadota</taxon>
        <taxon>Gammaproteobacteria</taxon>
        <taxon>Pseudomonadales</taxon>
        <taxon>Pseudomonadaceae</taxon>
        <taxon>Stutzerimonas</taxon>
    </lineage>
</organism>
<dbReference type="Proteomes" id="UP000595933">
    <property type="component" value="Chromosome"/>
</dbReference>
<proteinExistence type="predicted"/>
<name>A0A9X7V5J0_9GAMM</name>
<feature type="region of interest" description="Disordered" evidence="1">
    <location>
        <begin position="97"/>
        <end position="117"/>
    </location>
</feature>
<evidence type="ECO:0000256" key="1">
    <source>
        <dbReference type="SAM" id="MobiDB-lite"/>
    </source>
</evidence>
<protein>
    <submittedName>
        <fullName evidence="2">Uncharacterized protein</fullName>
    </submittedName>
</protein>
<evidence type="ECO:0000313" key="2">
    <source>
        <dbReference type="EMBL" id="QQN50629.1"/>
    </source>
</evidence>
<feature type="compositionally biased region" description="Basic and acidic residues" evidence="1">
    <location>
        <begin position="97"/>
        <end position="109"/>
    </location>
</feature>
<evidence type="ECO:0000313" key="3">
    <source>
        <dbReference type="Proteomes" id="UP000595933"/>
    </source>
</evidence>
<dbReference type="AlphaFoldDB" id="A0A9X7V5J0"/>
<sequence>MISHILARIRWNGLSPLHQRRHSTRIKVMLNAMAERFPHLKHPEQVKLKHLCWLHDMWLIKQGFADATRSDYKRSMALLVAALGGSLHWQSALNMTKDSRKGGRPETCKAIKTKRRS</sequence>
<dbReference type="EMBL" id="CP067013">
    <property type="protein sequence ID" value="QQN50629.1"/>
    <property type="molecule type" value="Genomic_DNA"/>
</dbReference>
<dbReference type="RefSeq" id="WP_013983404.1">
    <property type="nucleotide sequence ID" value="NZ_CP067013.1"/>
</dbReference>
<gene>
    <name evidence="2" type="ORF">I6H70_19210</name>
</gene>
<accession>A0A9X7V5J0</accession>